<feature type="domain" description="3-keto-alpha-glucoside-1,2-lyase/3-keto-2-hydroxy-glucal hydratase" evidence="2">
    <location>
        <begin position="45"/>
        <end position="203"/>
    </location>
</feature>
<dbReference type="RefSeq" id="WP_145275830.1">
    <property type="nucleotide sequence ID" value="NZ_CP036426.1"/>
</dbReference>
<dbReference type="Proteomes" id="UP000317835">
    <property type="component" value="Chromosome"/>
</dbReference>
<proteinExistence type="predicted"/>
<dbReference type="AlphaFoldDB" id="A0A518HAA5"/>
<keyword evidence="4" id="KW-1185">Reference proteome</keyword>
<accession>A0A518HAA5</accession>
<sequence precursor="true">MRSLRLPLASALLGAAAVSAAEDASPLVRGDDPAQFELVGITPETIRIADGEVRLSGTPEGYFATEQEYRDYVLAFEWRYERPESLGSDADFRSNSGLLLHIQGDLRVWPRSVEFQLANHEVGRIDPIDGAEFDGEWDAEAARKATRPVGEWNREEVTSRDGELTCALNGVVVTRGKGALPDRGRIGWQSEGVPIRFREITIKSLD</sequence>
<evidence type="ECO:0000256" key="1">
    <source>
        <dbReference type="SAM" id="SignalP"/>
    </source>
</evidence>
<reference evidence="3 4" key="1">
    <citation type="submission" date="2019-02" db="EMBL/GenBank/DDBJ databases">
        <title>Deep-cultivation of Planctomycetes and their phenomic and genomic characterization uncovers novel biology.</title>
        <authorList>
            <person name="Wiegand S."/>
            <person name="Jogler M."/>
            <person name="Boedeker C."/>
            <person name="Pinto D."/>
            <person name="Vollmers J."/>
            <person name="Rivas-Marin E."/>
            <person name="Kohn T."/>
            <person name="Peeters S.H."/>
            <person name="Heuer A."/>
            <person name="Rast P."/>
            <person name="Oberbeckmann S."/>
            <person name="Bunk B."/>
            <person name="Jeske O."/>
            <person name="Meyerdierks A."/>
            <person name="Storesund J.E."/>
            <person name="Kallscheuer N."/>
            <person name="Luecker S."/>
            <person name="Lage O.M."/>
            <person name="Pohl T."/>
            <person name="Merkel B.J."/>
            <person name="Hornburger P."/>
            <person name="Mueller R.-W."/>
            <person name="Bruemmer F."/>
            <person name="Labrenz M."/>
            <person name="Spormann A.M."/>
            <person name="Op den Camp H."/>
            <person name="Overmann J."/>
            <person name="Amann R."/>
            <person name="Jetten M.S.M."/>
            <person name="Mascher T."/>
            <person name="Medema M.H."/>
            <person name="Devos D.P."/>
            <person name="Kaster A.-K."/>
            <person name="Ovreas L."/>
            <person name="Rohde M."/>
            <person name="Galperin M.Y."/>
            <person name="Jogler C."/>
        </authorList>
    </citation>
    <scope>NUCLEOTIDE SEQUENCE [LARGE SCALE GENOMIC DNA]</scope>
    <source>
        <strain evidence="3 4">ElP</strain>
    </source>
</reference>
<protein>
    <recommendedName>
        <fullName evidence="2">3-keto-alpha-glucoside-1,2-lyase/3-keto-2-hydroxy-glucal hydratase domain-containing protein</fullName>
    </recommendedName>
</protein>
<feature type="chain" id="PRO_5021866367" description="3-keto-alpha-glucoside-1,2-lyase/3-keto-2-hydroxy-glucal hydratase domain-containing protein" evidence="1">
    <location>
        <begin position="21"/>
        <end position="206"/>
    </location>
</feature>
<dbReference type="EMBL" id="CP036426">
    <property type="protein sequence ID" value="QDV37782.1"/>
    <property type="molecule type" value="Genomic_DNA"/>
</dbReference>
<organism evidence="3 4">
    <name type="scientific">Tautonia plasticadhaerens</name>
    <dbReference type="NCBI Taxonomy" id="2527974"/>
    <lineage>
        <taxon>Bacteria</taxon>
        <taxon>Pseudomonadati</taxon>
        <taxon>Planctomycetota</taxon>
        <taxon>Planctomycetia</taxon>
        <taxon>Isosphaerales</taxon>
        <taxon>Isosphaeraceae</taxon>
        <taxon>Tautonia</taxon>
    </lineage>
</organism>
<feature type="signal peptide" evidence="1">
    <location>
        <begin position="1"/>
        <end position="20"/>
    </location>
</feature>
<evidence type="ECO:0000313" key="3">
    <source>
        <dbReference type="EMBL" id="QDV37782.1"/>
    </source>
</evidence>
<dbReference type="KEGG" id="tpla:ElP_57280"/>
<dbReference type="OrthoDB" id="259356at2"/>
<evidence type="ECO:0000313" key="4">
    <source>
        <dbReference type="Proteomes" id="UP000317835"/>
    </source>
</evidence>
<gene>
    <name evidence="3" type="ORF">ElP_57280</name>
</gene>
<dbReference type="InterPro" id="IPR010496">
    <property type="entry name" value="AL/BT2_dom"/>
</dbReference>
<keyword evidence="1" id="KW-0732">Signal</keyword>
<name>A0A518HAA5_9BACT</name>
<evidence type="ECO:0000259" key="2">
    <source>
        <dbReference type="Pfam" id="PF06439"/>
    </source>
</evidence>
<dbReference type="Gene3D" id="2.60.120.560">
    <property type="entry name" value="Exo-inulinase, domain 1"/>
    <property type="match status" value="1"/>
</dbReference>
<dbReference type="Pfam" id="PF06439">
    <property type="entry name" value="3keto-disac_hyd"/>
    <property type="match status" value="1"/>
</dbReference>
<dbReference type="GO" id="GO:0016787">
    <property type="term" value="F:hydrolase activity"/>
    <property type="evidence" value="ECO:0007669"/>
    <property type="project" value="InterPro"/>
</dbReference>